<dbReference type="PANTHER" id="PTHR23135:SF4">
    <property type="entry name" value="UDP-N-ACETYLMURAMOYL-L-ALANYL-D-GLUTAMATE--2,6-DIAMINOPIMELATE LIGASE MURE HOMOLOG, CHLOROPLASTIC"/>
    <property type="match status" value="1"/>
</dbReference>
<accession>A0A0F9Z3Q9</accession>
<protein>
    <submittedName>
        <fullName evidence="4">UDP-N-acetylmuramoyl-L-alanyl-D-glutamate-2, 6-diaminopimelate ligase</fullName>
    </submittedName>
</protein>
<evidence type="ECO:0000259" key="2">
    <source>
        <dbReference type="Pfam" id="PF02875"/>
    </source>
</evidence>
<dbReference type="Gene3D" id="3.40.1190.10">
    <property type="entry name" value="Mur-like, catalytic domain"/>
    <property type="match status" value="1"/>
</dbReference>
<dbReference type="InterPro" id="IPR013221">
    <property type="entry name" value="Mur_ligase_cen"/>
</dbReference>
<dbReference type="SUPFAM" id="SSF53244">
    <property type="entry name" value="MurD-like peptide ligases, peptide-binding domain"/>
    <property type="match status" value="1"/>
</dbReference>
<dbReference type="AlphaFoldDB" id="A0A0F9Z3Q9"/>
<dbReference type="GO" id="GO:0005524">
    <property type="term" value="F:ATP binding"/>
    <property type="evidence" value="ECO:0007669"/>
    <property type="project" value="InterPro"/>
</dbReference>
<dbReference type="SUPFAM" id="SSF53623">
    <property type="entry name" value="MurD-like peptide ligases, catalytic domain"/>
    <property type="match status" value="1"/>
</dbReference>
<dbReference type="EMBL" id="LBOK01000045">
    <property type="protein sequence ID" value="KKP33381.1"/>
    <property type="molecule type" value="Genomic_DNA"/>
</dbReference>
<dbReference type="Pfam" id="PF02875">
    <property type="entry name" value="Mur_ligase_C"/>
    <property type="match status" value="1"/>
</dbReference>
<keyword evidence="1" id="KW-1133">Transmembrane helix</keyword>
<evidence type="ECO:0000313" key="5">
    <source>
        <dbReference type="Proteomes" id="UP000034349"/>
    </source>
</evidence>
<sequence>MKSFLKKIVSKNIFKIYYILVEFLIALFYGFPGKQLRIIGITGTKGKSSVVYLASKVFEASGYKVGATSSIEFKLGKKTSVNKTKMTMPGRIVLQKFLRECVKQKMDYVILEITSEGLYQNRQKFINFETALFTNLFPEHIESHGSYENYKKAKGLLFKTLKGKGNAIINTSYNESAYFLNFPAKEKHTFKSTDKLPFKTHLIGDFNKENVLAVYNLARFYKIKKEIIKNALDKIKFIPGRLDPIDMGQDFKVYVDYAHMPAALERVLQALKSQILHPIVGQTNAKKVKNQKLIAIIGSQGSNRDKWKRPEMGRIAVEYADIVIITNEDPYKDNPWQIIEDIYRGAEKIQNFKKQTKVIKILDREFAIKKAIDAAEKNDIVLISGKGREPWMETAKGKIPWSDAKIAEK</sequence>
<feature type="domain" description="Mur ligase central" evidence="3">
    <location>
        <begin position="41"/>
        <end position="189"/>
    </location>
</feature>
<comment type="caution">
    <text evidence="4">The sequence shown here is derived from an EMBL/GenBank/DDBJ whole genome shotgun (WGS) entry which is preliminary data.</text>
</comment>
<keyword evidence="4" id="KW-0436">Ligase</keyword>
<reference evidence="4 5" key="1">
    <citation type="journal article" date="2015" name="Nature">
        <title>rRNA introns, odd ribosomes, and small enigmatic genomes across a large radiation of phyla.</title>
        <authorList>
            <person name="Brown C.T."/>
            <person name="Hug L.A."/>
            <person name="Thomas B.C."/>
            <person name="Sharon I."/>
            <person name="Castelle C.J."/>
            <person name="Singh A."/>
            <person name="Wilkins M.J."/>
            <person name="Williams K.H."/>
            <person name="Banfield J.F."/>
        </authorList>
    </citation>
    <scope>NUCLEOTIDE SEQUENCE [LARGE SCALE GENOMIC DNA]</scope>
</reference>
<feature type="domain" description="Mur ligase C-terminal" evidence="2">
    <location>
        <begin position="240"/>
        <end position="387"/>
    </location>
</feature>
<feature type="transmembrane region" description="Helical" evidence="1">
    <location>
        <begin position="12"/>
        <end position="31"/>
    </location>
</feature>
<proteinExistence type="predicted"/>
<dbReference type="InterPro" id="IPR036565">
    <property type="entry name" value="Mur-like_cat_sf"/>
</dbReference>
<gene>
    <name evidence="4" type="ORF">UR23_C0045G0007</name>
</gene>
<name>A0A0F9Z3Q9_9BACT</name>
<dbReference type="InterPro" id="IPR036615">
    <property type="entry name" value="Mur_ligase_C_dom_sf"/>
</dbReference>
<dbReference type="InterPro" id="IPR004101">
    <property type="entry name" value="Mur_ligase_C"/>
</dbReference>
<evidence type="ECO:0000259" key="3">
    <source>
        <dbReference type="Pfam" id="PF08245"/>
    </source>
</evidence>
<evidence type="ECO:0000256" key="1">
    <source>
        <dbReference type="SAM" id="Phobius"/>
    </source>
</evidence>
<evidence type="ECO:0000313" key="4">
    <source>
        <dbReference type="EMBL" id="KKP33381.1"/>
    </source>
</evidence>
<dbReference type="PANTHER" id="PTHR23135">
    <property type="entry name" value="MUR LIGASE FAMILY MEMBER"/>
    <property type="match status" value="1"/>
</dbReference>
<organism evidence="4 5">
    <name type="scientific">Candidatus Roizmanbacteria bacterium GW2011_GWA2_32_13</name>
    <dbReference type="NCBI Taxonomy" id="1618475"/>
    <lineage>
        <taxon>Bacteria</taxon>
        <taxon>Candidatus Roizmaniibacteriota</taxon>
    </lineage>
</organism>
<dbReference type="Pfam" id="PF08245">
    <property type="entry name" value="Mur_ligase_M"/>
    <property type="match status" value="1"/>
</dbReference>
<dbReference type="GO" id="GO:0016881">
    <property type="term" value="F:acid-amino acid ligase activity"/>
    <property type="evidence" value="ECO:0007669"/>
    <property type="project" value="InterPro"/>
</dbReference>
<keyword evidence="1" id="KW-0812">Transmembrane</keyword>
<dbReference type="Proteomes" id="UP000034349">
    <property type="component" value="Unassembled WGS sequence"/>
</dbReference>
<dbReference type="Gene3D" id="3.90.190.20">
    <property type="entry name" value="Mur ligase, C-terminal domain"/>
    <property type="match status" value="1"/>
</dbReference>
<keyword evidence="1" id="KW-0472">Membrane</keyword>